<keyword evidence="3" id="KW-1185">Reference proteome</keyword>
<sequence length="160" mass="18685">MTSQIEDLQKEAKQRRIESNRARRQFLLELRQAQDAKDQELNALRELIVDNATKNTSTAEVETQTDVSPELLQLQLSAARDKYLIRTPSEETTTRSAEQEGLREQLKRAQEELKVRDEQIQALQKAKDQTVIEVKDQLEVATTRMRRLRGLVREQEAQWK</sequence>
<proteinExistence type="predicted"/>
<gene>
    <name evidence="2" type="ORF">KC01_LOCUS20010</name>
</gene>
<dbReference type="AlphaFoldDB" id="A0AAV2KKD8"/>
<evidence type="ECO:0000313" key="2">
    <source>
        <dbReference type="EMBL" id="CAL1590503.1"/>
    </source>
</evidence>
<name>A0AAV2KKD8_KNICA</name>
<dbReference type="EMBL" id="OZ035841">
    <property type="protein sequence ID" value="CAL1590503.1"/>
    <property type="molecule type" value="Genomic_DNA"/>
</dbReference>
<feature type="coiled-coil region" evidence="1">
    <location>
        <begin position="99"/>
        <end position="158"/>
    </location>
</feature>
<dbReference type="Proteomes" id="UP001497482">
    <property type="component" value="Chromosome 19"/>
</dbReference>
<protein>
    <submittedName>
        <fullName evidence="2">Uncharacterized protein</fullName>
    </submittedName>
</protein>
<accession>A0AAV2KKD8</accession>
<evidence type="ECO:0000313" key="3">
    <source>
        <dbReference type="Proteomes" id="UP001497482"/>
    </source>
</evidence>
<feature type="coiled-coil region" evidence="1">
    <location>
        <begin position="5"/>
        <end position="50"/>
    </location>
</feature>
<reference evidence="2 3" key="1">
    <citation type="submission" date="2024-04" db="EMBL/GenBank/DDBJ databases">
        <authorList>
            <person name="Waldvogel A.-M."/>
            <person name="Schoenle A."/>
        </authorList>
    </citation>
    <scope>NUCLEOTIDE SEQUENCE [LARGE SCALE GENOMIC DNA]</scope>
</reference>
<keyword evidence="1" id="KW-0175">Coiled coil</keyword>
<evidence type="ECO:0000256" key="1">
    <source>
        <dbReference type="SAM" id="Coils"/>
    </source>
</evidence>
<organism evidence="2 3">
    <name type="scientific">Knipowitschia caucasica</name>
    <name type="common">Caucasian dwarf goby</name>
    <name type="synonym">Pomatoschistus caucasicus</name>
    <dbReference type="NCBI Taxonomy" id="637954"/>
    <lineage>
        <taxon>Eukaryota</taxon>
        <taxon>Metazoa</taxon>
        <taxon>Chordata</taxon>
        <taxon>Craniata</taxon>
        <taxon>Vertebrata</taxon>
        <taxon>Euteleostomi</taxon>
        <taxon>Actinopterygii</taxon>
        <taxon>Neopterygii</taxon>
        <taxon>Teleostei</taxon>
        <taxon>Neoteleostei</taxon>
        <taxon>Acanthomorphata</taxon>
        <taxon>Gobiaria</taxon>
        <taxon>Gobiiformes</taxon>
        <taxon>Gobioidei</taxon>
        <taxon>Gobiidae</taxon>
        <taxon>Gobiinae</taxon>
        <taxon>Knipowitschia</taxon>
    </lineage>
</organism>